<dbReference type="GO" id="GO:0008652">
    <property type="term" value="P:amino acid biosynthetic process"/>
    <property type="evidence" value="ECO:0007669"/>
    <property type="project" value="UniProtKB-ARBA"/>
</dbReference>
<dbReference type="InterPro" id="IPR050571">
    <property type="entry name" value="Class-IV_PLP-Dep_Aminotrnsfr"/>
</dbReference>
<protein>
    <submittedName>
        <fullName evidence="6">Aminotransferase, class IV</fullName>
        <ecNumber evidence="6">2.6.1.42</ecNumber>
    </submittedName>
</protein>
<dbReference type="FunFam" id="3.20.10.10:FF:000002">
    <property type="entry name" value="D-alanine aminotransferase"/>
    <property type="match status" value="1"/>
</dbReference>
<keyword evidence="6" id="KW-0032">Aminotransferase</keyword>
<dbReference type="CDD" id="cd00449">
    <property type="entry name" value="PLPDE_IV"/>
    <property type="match status" value="1"/>
</dbReference>
<dbReference type="PANTHER" id="PTHR42743">
    <property type="entry name" value="AMINO-ACID AMINOTRANSFERASE"/>
    <property type="match status" value="1"/>
</dbReference>
<dbReference type="GO" id="GO:0004084">
    <property type="term" value="F:branched-chain-amino-acid transaminase activity"/>
    <property type="evidence" value="ECO:0007669"/>
    <property type="project" value="UniProtKB-EC"/>
</dbReference>
<evidence type="ECO:0000256" key="5">
    <source>
        <dbReference type="RuleBase" id="RU004516"/>
    </source>
</evidence>
<evidence type="ECO:0000256" key="4">
    <source>
        <dbReference type="RuleBase" id="RU004106"/>
    </source>
</evidence>
<dbReference type="InterPro" id="IPR043131">
    <property type="entry name" value="BCAT-like_N"/>
</dbReference>
<comment type="cofactor">
    <cofactor evidence="1 5">
        <name>pyridoxal 5'-phosphate</name>
        <dbReference type="ChEBI" id="CHEBI:597326"/>
    </cofactor>
</comment>
<sequence length="274" mass="31570">MSDANLKFFIFNNNVYPVEEFDNLYVEDSSSLYEVLRVNESVPLFLEEHYERLISSGKIIGHNISLSFDELKSQIQLITQKNNVVNHNIKIVINNLHNEVPNIYYFFIKTNYPDASLYEEGVKTFLYSAERDNPNAKIINTNLRNTINTLLEEKNCYEAILVNSDGYITEGSRSNLFFIKDNTLYTTEGKDVLLGITRKRIIELARSNEINTIEKPIHIDELKDFSSLFISGTSPKVLPINAVDSLKYSTKDSLLLKIMKIYDNEINSYISSHK</sequence>
<dbReference type="InterPro" id="IPR001544">
    <property type="entry name" value="Aminotrans_IV"/>
</dbReference>
<evidence type="ECO:0000256" key="2">
    <source>
        <dbReference type="ARBA" id="ARBA00009320"/>
    </source>
</evidence>
<dbReference type="PROSITE" id="PS00770">
    <property type="entry name" value="AA_TRANSFER_CLASS_4"/>
    <property type="match status" value="1"/>
</dbReference>
<dbReference type="SUPFAM" id="SSF56752">
    <property type="entry name" value="D-aminoacid aminotransferase-like PLP-dependent enzymes"/>
    <property type="match status" value="1"/>
</dbReference>
<dbReference type="EC" id="2.6.1.42" evidence="6"/>
<keyword evidence="6" id="KW-0808">Transferase</keyword>
<dbReference type="Proteomes" id="UP000036756">
    <property type="component" value="Unassembled WGS sequence"/>
</dbReference>
<comment type="similarity">
    <text evidence="2 4">Belongs to the class-IV pyridoxal-phosphate-dependent aminotransferase family.</text>
</comment>
<organism evidence="6 7">
    <name type="scientific">Clostridium cylindrosporum DSM 605</name>
    <dbReference type="NCBI Taxonomy" id="1121307"/>
    <lineage>
        <taxon>Bacteria</taxon>
        <taxon>Bacillati</taxon>
        <taxon>Bacillota</taxon>
        <taxon>Clostridia</taxon>
        <taxon>Eubacteriales</taxon>
        <taxon>Clostridiaceae</taxon>
        <taxon>Clostridium</taxon>
    </lineage>
</organism>
<evidence type="ECO:0000313" key="7">
    <source>
        <dbReference type="Proteomes" id="UP000036756"/>
    </source>
</evidence>
<dbReference type="EMBL" id="LFVU01000027">
    <property type="protein sequence ID" value="KMT21319.1"/>
    <property type="molecule type" value="Genomic_DNA"/>
</dbReference>
<evidence type="ECO:0000256" key="1">
    <source>
        <dbReference type="ARBA" id="ARBA00001933"/>
    </source>
</evidence>
<keyword evidence="3 5" id="KW-0663">Pyridoxal phosphate</keyword>
<dbReference type="PANTHER" id="PTHR42743:SF11">
    <property type="entry name" value="AMINODEOXYCHORISMATE LYASE"/>
    <property type="match status" value="1"/>
</dbReference>
<accession>A0A0J8DAG8</accession>
<dbReference type="InterPro" id="IPR036038">
    <property type="entry name" value="Aminotransferase-like"/>
</dbReference>
<dbReference type="AlphaFoldDB" id="A0A0J8DAG8"/>
<reference evidence="6 7" key="1">
    <citation type="submission" date="2015-06" db="EMBL/GenBank/DDBJ databases">
        <title>Draft genome sequence of the purine-degrading Clostridium cylindrosporum HC-1 (DSM 605).</title>
        <authorList>
            <person name="Poehlein A."/>
            <person name="Schiel-Bengelsdorf B."/>
            <person name="Bengelsdorf F."/>
            <person name="Daniel R."/>
            <person name="Duerre P."/>
        </authorList>
    </citation>
    <scope>NUCLEOTIDE SEQUENCE [LARGE SCALE GENOMIC DNA]</scope>
    <source>
        <strain evidence="6 7">DSM 605</strain>
    </source>
</reference>
<dbReference type="Pfam" id="PF01063">
    <property type="entry name" value="Aminotran_4"/>
    <property type="match status" value="1"/>
</dbReference>
<evidence type="ECO:0000313" key="6">
    <source>
        <dbReference type="EMBL" id="KMT21319.1"/>
    </source>
</evidence>
<dbReference type="InterPro" id="IPR043132">
    <property type="entry name" value="BCAT-like_C"/>
</dbReference>
<gene>
    <name evidence="6" type="ORF">CLCY_2c00790</name>
</gene>
<dbReference type="Gene3D" id="3.30.470.10">
    <property type="match status" value="1"/>
</dbReference>
<dbReference type="Gene3D" id="3.20.10.10">
    <property type="entry name" value="D-amino Acid Aminotransferase, subunit A, domain 2"/>
    <property type="match status" value="1"/>
</dbReference>
<dbReference type="PATRIC" id="fig|1121307.3.peg.936"/>
<dbReference type="InterPro" id="IPR018300">
    <property type="entry name" value="Aminotrans_IV_CS"/>
</dbReference>
<dbReference type="GO" id="GO:0005829">
    <property type="term" value="C:cytosol"/>
    <property type="evidence" value="ECO:0007669"/>
    <property type="project" value="TreeGrafter"/>
</dbReference>
<name>A0A0J8DAG8_CLOCY</name>
<comment type="caution">
    <text evidence="6">The sequence shown here is derived from an EMBL/GenBank/DDBJ whole genome shotgun (WGS) entry which is preliminary data.</text>
</comment>
<keyword evidence="7" id="KW-1185">Reference proteome</keyword>
<dbReference type="OrthoDB" id="9805628at2"/>
<dbReference type="GO" id="GO:0046394">
    <property type="term" value="P:carboxylic acid biosynthetic process"/>
    <property type="evidence" value="ECO:0007669"/>
    <property type="project" value="UniProtKB-ARBA"/>
</dbReference>
<dbReference type="RefSeq" id="WP_048570765.1">
    <property type="nucleotide sequence ID" value="NZ_LFVU01000027.1"/>
</dbReference>
<evidence type="ECO:0000256" key="3">
    <source>
        <dbReference type="ARBA" id="ARBA00022898"/>
    </source>
</evidence>
<dbReference type="STRING" id="1121307.CLCY_2c00790"/>
<proteinExistence type="inferred from homology"/>